<evidence type="ECO:0000313" key="5">
    <source>
        <dbReference type="EMBL" id="WDF83259.1"/>
    </source>
</evidence>
<dbReference type="InterPro" id="IPR001783">
    <property type="entry name" value="Lumazine-bd"/>
</dbReference>
<dbReference type="NCBIfam" id="TIGR00187">
    <property type="entry name" value="ribE"/>
    <property type="match status" value="1"/>
</dbReference>
<proteinExistence type="predicted"/>
<evidence type="ECO:0000313" key="6">
    <source>
        <dbReference type="Proteomes" id="UP001220377"/>
    </source>
</evidence>
<accession>A0ABY7WW19</accession>
<dbReference type="Gene3D" id="2.40.30.20">
    <property type="match status" value="2"/>
</dbReference>
<dbReference type="SUPFAM" id="SSF63380">
    <property type="entry name" value="Riboflavin synthase domain-like"/>
    <property type="match status" value="2"/>
</dbReference>
<reference evidence="5 6" key="1">
    <citation type="submission" date="2023-02" db="EMBL/GenBank/DDBJ databases">
        <title>Genome sequence of Lacticaseibacillus sp. KACC 23028.</title>
        <authorList>
            <person name="Kim S."/>
            <person name="Heo J."/>
            <person name="Kwon S.-W."/>
        </authorList>
    </citation>
    <scope>NUCLEOTIDE SEQUENCE [LARGE SCALE GENOMIC DNA]</scope>
    <source>
        <strain evidence="5 6">KACC 23028</strain>
    </source>
</reference>
<evidence type="ECO:0000256" key="1">
    <source>
        <dbReference type="ARBA" id="ARBA00022737"/>
    </source>
</evidence>
<organism evidence="5 6">
    <name type="scientific">Lacticaseibacillus pabuli</name>
    <dbReference type="NCBI Taxonomy" id="3025672"/>
    <lineage>
        <taxon>Bacteria</taxon>
        <taxon>Bacillati</taxon>
        <taxon>Bacillota</taxon>
        <taxon>Bacilli</taxon>
        <taxon>Lactobacillales</taxon>
        <taxon>Lactobacillaceae</taxon>
        <taxon>Lacticaseibacillus</taxon>
    </lineage>
</organism>
<dbReference type="EC" id="2.5.1.9" evidence="2"/>
<dbReference type="InterPro" id="IPR023366">
    <property type="entry name" value="ATP_synth_asu-like_sf"/>
</dbReference>
<evidence type="ECO:0000256" key="2">
    <source>
        <dbReference type="NCBIfam" id="TIGR00187"/>
    </source>
</evidence>
<dbReference type="GO" id="GO:0004746">
    <property type="term" value="F:riboflavin synthase activity"/>
    <property type="evidence" value="ECO:0007669"/>
    <property type="project" value="UniProtKB-EC"/>
</dbReference>
<name>A0ABY7WW19_9LACO</name>
<dbReference type="EMBL" id="CP117884">
    <property type="protein sequence ID" value="WDF83259.1"/>
    <property type="molecule type" value="Genomic_DNA"/>
</dbReference>
<dbReference type="Pfam" id="PF00677">
    <property type="entry name" value="Lum_binding"/>
    <property type="match status" value="2"/>
</dbReference>
<dbReference type="CDD" id="cd00402">
    <property type="entry name" value="Riboflavin_synthase_like"/>
    <property type="match status" value="1"/>
</dbReference>
<dbReference type="RefSeq" id="WP_274261301.1">
    <property type="nucleotide sequence ID" value="NZ_CP117884.1"/>
</dbReference>
<keyword evidence="1" id="KW-0677">Repeat</keyword>
<protein>
    <recommendedName>
        <fullName evidence="2">Riboflavin synthase</fullName>
        <ecNumber evidence="2">2.5.1.9</ecNumber>
    </recommendedName>
</protein>
<dbReference type="Proteomes" id="UP001220377">
    <property type="component" value="Chromosome"/>
</dbReference>
<keyword evidence="5" id="KW-0808">Transferase</keyword>
<keyword evidence="6" id="KW-1185">Reference proteome</keyword>
<gene>
    <name evidence="5" type="ORF">PQ472_03205</name>
</gene>
<feature type="repeat" description="Lumazine-binding" evidence="3">
    <location>
        <begin position="94"/>
        <end position="190"/>
    </location>
</feature>
<feature type="repeat" description="Lumazine-binding" evidence="3">
    <location>
        <begin position="1"/>
        <end position="93"/>
    </location>
</feature>
<feature type="domain" description="Lumazine-binding" evidence="4">
    <location>
        <begin position="94"/>
        <end position="190"/>
    </location>
</feature>
<dbReference type="PANTHER" id="PTHR21098:SF0">
    <property type="entry name" value="RIBOFLAVIN SYNTHASE"/>
    <property type="match status" value="1"/>
</dbReference>
<evidence type="ECO:0000259" key="4">
    <source>
        <dbReference type="PROSITE" id="PS51177"/>
    </source>
</evidence>
<dbReference type="NCBIfam" id="NF006767">
    <property type="entry name" value="PRK09289.1"/>
    <property type="match status" value="1"/>
</dbReference>
<dbReference type="PANTHER" id="PTHR21098">
    <property type="entry name" value="RIBOFLAVIN SYNTHASE ALPHA CHAIN"/>
    <property type="match status" value="1"/>
</dbReference>
<feature type="domain" description="Lumazine-binding" evidence="4">
    <location>
        <begin position="1"/>
        <end position="93"/>
    </location>
</feature>
<dbReference type="PIRSF" id="PIRSF000498">
    <property type="entry name" value="Riboflavin_syn_A"/>
    <property type="match status" value="1"/>
</dbReference>
<dbReference type="PROSITE" id="PS51177">
    <property type="entry name" value="LUMAZINE_BIND"/>
    <property type="match status" value="2"/>
</dbReference>
<dbReference type="InterPro" id="IPR026017">
    <property type="entry name" value="Lumazine-bd_dom"/>
</dbReference>
<evidence type="ECO:0000256" key="3">
    <source>
        <dbReference type="PROSITE-ProRule" id="PRU00524"/>
    </source>
</evidence>
<sequence length="199" mass="21587">MFTGIIQRIGRVRKVTPQQLAIETDLTAQQHSRVGDSVAVNGICLTVTTLTRSGFTADIMPETLQRTNLGDVQANGHVNLELALQASDRFDGHFVLGHVDTTATLASRQPDGNAERLTFTLASAYRPYVVEKGSIAVDGVSLTVTAVTRDSFSVSLIPHTLAKTVLGELVLGQRVNIETDILGKYMVHQQEVRDDSNTD</sequence>
<dbReference type="InterPro" id="IPR017938">
    <property type="entry name" value="Riboflavin_synthase-like_b-brl"/>
</dbReference>